<sequence length="290" mass="33001">MCEDKGPNVERMRNESNTNDAVLPDSYRYALLSLHTVVLVGGVISMSLMIRVKANVRSVTTAAIQNLIVVHLLFLLTLPFRIYYYAAGSWDLGPKFCKVVSAMIHAHMYLTFIFYVIILVHRYLIFFRIRQVEFYRGLHALLASIAVWSLVLVVVVPALVLRYGSHPPSNMTTADNKCFNFGKSISPAVVVLNQLFSAFIIIVTLALAVCQVWILRIVCKAHREMLFAQQEFLAQIKSIYFMLVIVVCFVPYNAFRIYYVNNYTDSLQVNNEIGLAVTTFSCFDMLILMI</sequence>
<evidence type="ECO:0000313" key="1">
    <source>
        <dbReference type="EMBL" id="KAJ8012064.1"/>
    </source>
</evidence>
<name>A0ACC2H7Y0_DALPE</name>
<accession>A0ACC2H7Y0</accession>
<gene>
    <name evidence="1" type="ORF">DPEC_G00064800</name>
</gene>
<comment type="caution">
    <text evidence="1">The sequence shown here is derived from an EMBL/GenBank/DDBJ whole genome shotgun (WGS) entry which is preliminary data.</text>
</comment>
<protein>
    <submittedName>
        <fullName evidence="1">Uncharacterized protein</fullName>
    </submittedName>
</protein>
<dbReference type="Proteomes" id="UP001157502">
    <property type="component" value="Chromosome 5"/>
</dbReference>
<reference evidence="1" key="1">
    <citation type="submission" date="2021-05" db="EMBL/GenBank/DDBJ databases">
        <authorList>
            <person name="Pan Q."/>
            <person name="Jouanno E."/>
            <person name="Zahm M."/>
            <person name="Klopp C."/>
            <person name="Cabau C."/>
            <person name="Louis A."/>
            <person name="Berthelot C."/>
            <person name="Parey E."/>
            <person name="Roest Crollius H."/>
            <person name="Montfort J."/>
            <person name="Robinson-Rechavi M."/>
            <person name="Bouchez O."/>
            <person name="Lampietro C."/>
            <person name="Lopez Roques C."/>
            <person name="Donnadieu C."/>
            <person name="Postlethwait J."/>
            <person name="Bobe J."/>
            <person name="Dillon D."/>
            <person name="Chandos A."/>
            <person name="von Hippel F."/>
            <person name="Guiguen Y."/>
        </authorList>
    </citation>
    <scope>NUCLEOTIDE SEQUENCE</scope>
    <source>
        <strain evidence="1">YG-Jan2019</strain>
    </source>
</reference>
<evidence type="ECO:0000313" key="2">
    <source>
        <dbReference type="Proteomes" id="UP001157502"/>
    </source>
</evidence>
<keyword evidence="2" id="KW-1185">Reference proteome</keyword>
<dbReference type="EMBL" id="CM055732">
    <property type="protein sequence ID" value="KAJ8012064.1"/>
    <property type="molecule type" value="Genomic_DNA"/>
</dbReference>
<organism evidence="1 2">
    <name type="scientific">Dallia pectoralis</name>
    <name type="common">Alaska blackfish</name>
    <dbReference type="NCBI Taxonomy" id="75939"/>
    <lineage>
        <taxon>Eukaryota</taxon>
        <taxon>Metazoa</taxon>
        <taxon>Chordata</taxon>
        <taxon>Craniata</taxon>
        <taxon>Vertebrata</taxon>
        <taxon>Euteleostomi</taxon>
        <taxon>Actinopterygii</taxon>
        <taxon>Neopterygii</taxon>
        <taxon>Teleostei</taxon>
        <taxon>Protacanthopterygii</taxon>
        <taxon>Esociformes</taxon>
        <taxon>Umbridae</taxon>
        <taxon>Dallia</taxon>
    </lineage>
</organism>
<proteinExistence type="predicted"/>